<reference evidence="26" key="1">
    <citation type="journal article" date="2019" name="Int. J. Syst. Evol. Microbiol.">
        <title>The Global Catalogue of Microorganisms (GCM) 10K type strain sequencing project: providing services to taxonomists for standard genome sequencing and annotation.</title>
        <authorList>
            <consortium name="The Broad Institute Genomics Platform"/>
            <consortium name="The Broad Institute Genome Sequencing Center for Infectious Disease"/>
            <person name="Wu L."/>
            <person name="Ma J."/>
        </authorList>
    </citation>
    <scope>NUCLEOTIDE SEQUENCE [LARGE SCALE GENOMIC DNA]</scope>
    <source>
        <strain evidence="26">NBRC 100033</strain>
    </source>
</reference>
<evidence type="ECO:0000256" key="14">
    <source>
        <dbReference type="ARBA" id="ARBA00022842"/>
    </source>
</evidence>
<keyword evidence="19 23" id="KW-0472">Membrane</keyword>
<keyword evidence="18" id="KW-0406">Ion transport</keyword>
<dbReference type="SFLD" id="SFLDG00002">
    <property type="entry name" value="C1.7:_P-type_atpase_like"/>
    <property type="match status" value="1"/>
</dbReference>
<evidence type="ECO:0000313" key="25">
    <source>
        <dbReference type="EMBL" id="GLR65305.1"/>
    </source>
</evidence>
<dbReference type="Gene3D" id="3.30.70.100">
    <property type="match status" value="1"/>
</dbReference>
<dbReference type="InterPro" id="IPR036163">
    <property type="entry name" value="HMA_dom_sf"/>
</dbReference>
<dbReference type="PRINTS" id="PR00119">
    <property type="entry name" value="CATATPASE"/>
</dbReference>
<dbReference type="InterPro" id="IPR059000">
    <property type="entry name" value="ATPase_P-type_domA"/>
</dbReference>
<keyword evidence="26" id="KW-1185">Reference proteome</keyword>
<evidence type="ECO:0000256" key="1">
    <source>
        <dbReference type="ARBA" id="ARBA00004651"/>
    </source>
</evidence>
<evidence type="ECO:0000256" key="23">
    <source>
        <dbReference type="RuleBase" id="RU362081"/>
    </source>
</evidence>
<accession>A0ABQ5ZYL9</accession>
<evidence type="ECO:0000256" key="8">
    <source>
        <dbReference type="ARBA" id="ARBA00022692"/>
    </source>
</evidence>
<dbReference type="SFLD" id="SFLDS00003">
    <property type="entry name" value="Haloacid_Dehalogenase"/>
    <property type="match status" value="1"/>
</dbReference>
<evidence type="ECO:0000256" key="17">
    <source>
        <dbReference type="ARBA" id="ARBA00023008"/>
    </source>
</evidence>
<dbReference type="Pfam" id="PF00403">
    <property type="entry name" value="HMA"/>
    <property type="match status" value="1"/>
</dbReference>
<dbReference type="SUPFAM" id="SSF81653">
    <property type="entry name" value="Calcium ATPase, transduction domain A"/>
    <property type="match status" value="1"/>
</dbReference>
<feature type="transmembrane region" description="Helical" evidence="23">
    <location>
        <begin position="339"/>
        <end position="361"/>
    </location>
</feature>
<dbReference type="PANTHER" id="PTHR43520">
    <property type="entry name" value="ATP7, ISOFORM B"/>
    <property type="match status" value="1"/>
</dbReference>
<dbReference type="EMBL" id="BSOR01000080">
    <property type="protein sequence ID" value="GLR65305.1"/>
    <property type="molecule type" value="Genomic_DNA"/>
</dbReference>
<evidence type="ECO:0000256" key="3">
    <source>
        <dbReference type="ARBA" id="ARBA00012517"/>
    </source>
</evidence>
<evidence type="ECO:0000259" key="24">
    <source>
        <dbReference type="PROSITE" id="PS50846"/>
    </source>
</evidence>
<evidence type="ECO:0000256" key="5">
    <source>
        <dbReference type="ARBA" id="ARBA00022448"/>
    </source>
</evidence>
<dbReference type="EC" id="7.2.2.8" evidence="3"/>
<feature type="transmembrane region" description="Helical" evidence="23">
    <location>
        <begin position="93"/>
        <end position="113"/>
    </location>
</feature>
<evidence type="ECO:0000256" key="20">
    <source>
        <dbReference type="ARBA" id="ARBA00029719"/>
    </source>
</evidence>
<keyword evidence="6 23" id="KW-1003">Cell membrane</keyword>
<comment type="catalytic activity">
    <reaction evidence="22">
        <text>Cu(+)(in) + ATP + H2O = Cu(+)(out) + ADP + phosphate + H(+)</text>
        <dbReference type="Rhea" id="RHEA:25792"/>
        <dbReference type="ChEBI" id="CHEBI:15377"/>
        <dbReference type="ChEBI" id="CHEBI:15378"/>
        <dbReference type="ChEBI" id="CHEBI:30616"/>
        <dbReference type="ChEBI" id="CHEBI:43474"/>
        <dbReference type="ChEBI" id="CHEBI:49552"/>
        <dbReference type="ChEBI" id="CHEBI:456216"/>
        <dbReference type="EC" id="7.2.2.8"/>
    </reaction>
</comment>
<protein>
    <recommendedName>
        <fullName evidence="4">Copper-exporting P-type ATPase</fullName>
        <ecNumber evidence="3">7.2.2.8</ecNumber>
    </recommendedName>
    <alternativeName>
        <fullName evidence="20">Copper-exporting P-type ATPase A</fullName>
    </alternativeName>
    <alternativeName>
        <fullName evidence="21">Cu(+)-exporting ATPase</fullName>
    </alternativeName>
</protein>
<dbReference type="CDD" id="cd02094">
    <property type="entry name" value="P-type_ATPase_Cu-like"/>
    <property type="match status" value="1"/>
</dbReference>
<organism evidence="25 26">
    <name type="scientific">Marinospirillum insulare</name>
    <dbReference type="NCBI Taxonomy" id="217169"/>
    <lineage>
        <taxon>Bacteria</taxon>
        <taxon>Pseudomonadati</taxon>
        <taxon>Pseudomonadota</taxon>
        <taxon>Gammaproteobacteria</taxon>
        <taxon>Oceanospirillales</taxon>
        <taxon>Oceanospirillaceae</taxon>
        <taxon>Marinospirillum</taxon>
    </lineage>
</organism>
<evidence type="ECO:0000256" key="9">
    <source>
        <dbReference type="ARBA" id="ARBA00022723"/>
    </source>
</evidence>
<dbReference type="InterPro" id="IPR023299">
    <property type="entry name" value="ATPase_P-typ_cyto_dom_N"/>
</dbReference>
<keyword evidence="5" id="KW-0813">Transport</keyword>
<evidence type="ECO:0000256" key="18">
    <source>
        <dbReference type="ARBA" id="ARBA00023065"/>
    </source>
</evidence>
<keyword evidence="9 23" id="KW-0479">Metal-binding</keyword>
<dbReference type="InterPro" id="IPR008250">
    <property type="entry name" value="ATPase_P-typ_transduc_dom_A_sf"/>
</dbReference>
<proteinExistence type="inferred from homology"/>
<comment type="caution">
    <text evidence="25">The sequence shown here is derived from an EMBL/GenBank/DDBJ whole genome shotgun (WGS) entry which is preliminary data.</text>
</comment>
<evidence type="ECO:0000256" key="12">
    <source>
        <dbReference type="ARBA" id="ARBA00022796"/>
    </source>
</evidence>
<evidence type="ECO:0000256" key="16">
    <source>
        <dbReference type="ARBA" id="ARBA00022989"/>
    </source>
</evidence>
<evidence type="ECO:0000256" key="2">
    <source>
        <dbReference type="ARBA" id="ARBA00006024"/>
    </source>
</evidence>
<dbReference type="InterPro" id="IPR036412">
    <property type="entry name" value="HAD-like_sf"/>
</dbReference>
<evidence type="ECO:0000256" key="15">
    <source>
        <dbReference type="ARBA" id="ARBA00022967"/>
    </source>
</evidence>
<dbReference type="InterPro" id="IPR006121">
    <property type="entry name" value="HMA_dom"/>
</dbReference>
<evidence type="ECO:0000256" key="13">
    <source>
        <dbReference type="ARBA" id="ARBA00022840"/>
    </source>
</evidence>
<dbReference type="InterPro" id="IPR027256">
    <property type="entry name" value="P-typ_ATPase_IB"/>
</dbReference>
<dbReference type="InterPro" id="IPR017969">
    <property type="entry name" value="Heavy-metal-associated_CS"/>
</dbReference>
<feature type="transmembrane region" description="Helical" evidence="23">
    <location>
        <begin position="157"/>
        <end position="175"/>
    </location>
</feature>
<keyword evidence="15" id="KW-1278">Translocase</keyword>
<dbReference type="PRINTS" id="PR00943">
    <property type="entry name" value="CUATPASE"/>
</dbReference>
<dbReference type="SUPFAM" id="SSF55008">
    <property type="entry name" value="HMA, heavy metal-associated domain"/>
    <property type="match status" value="1"/>
</dbReference>
<dbReference type="SFLD" id="SFLDF00027">
    <property type="entry name" value="p-type_atpase"/>
    <property type="match status" value="1"/>
</dbReference>
<evidence type="ECO:0000256" key="6">
    <source>
        <dbReference type="ARBA" id="ARBA00022475"/>
    </source>
</evidence>
<dbReference type="NCBIfam" id="TIGR01511">
    <property type="entry name" value="ATPase-IB1_Cu"/>
    <property type="match status" value="1"/>
</dbReference>
<dbReference type="RefSeq" id="WP_027850986.1">
    <property type="nucleotide sequence ID" value="NZ_BSOR01000080.1"/>
</dbReference>
<keyword evidence="10" id="KW-0677">Repeat</keyword>
<gene>
    <name evidence="25" type="ORF">GCM10007878_27440</name>
</gene>
<dbReference type="SUPFAM" id="SSF56784">
    <property type="entry name" value="HAD-like"/>
    <property type="match status" value="1"/>
</dbReference>
<dbReference type="NCBIfam" id="TIGR01525">
    <property type="entry name" value="ATPase-IB_hvy"/>
    <property type="match status" value="1"/>
</dbReference>
<dbReference type="Gene3D" id="3.40.1110.10">
    <property type="entry name" value="Calcium-transporting ATPase, cytoplasmic domain N"/>
    <property type="match status" value="1"/>
</dbReference>
<evidence type="ECO:0000256" key="19">
    <source>
        <dbReference type="ARBA" id="ARBA00023136"/>
    </source>
</evidence>
<sequence>MSKPLRLALRGMTCGACVASVDKALNGVAGVQQVNVNLPDRSAEITGTADPQVLIKAVQDAGFGATPMSADYGDNERQAEEQAALKKVWIKTWVALAVGAPQMLLMMTGHLPALEDARLLWGIIGLATLATMVYSGGHFYTGAWLSLKNHRANMDSLIALGTGAAWLYSTLMVLWPEIVPPEGRHVYYEAAVFIIGLVNLGQALETRARGNASQAIRQLIQLQPDTARLITPDGEEKEMRLASIQASDLLRVRPGERIPVDGIVAEGETQVDESMLTGEPLPVNKSKKDWLSAGTVNQGGSIKMRVRKVGEDTALAQIINQVRNAQGSKPAIGRLVDQISAVFVPVVILISMITALVWWLVGPEPQAAYMLISAMAVLVIACPCALGLATPMSIMVGVGRAAGKGVLIRKGDALQEASKLNTIILDKTGTITQGKPKMVNFALQAAYLEGANSLSKDELLANLASLEQASEHPLGAAIVAAAKEQSLQIPKTATPETLAGLGLKAQINNQAWLVGNRSLLESEGISLSDAEVEEAASMADQGQTCIHLVVGGQLAALVGIADPIKEDSAAAIQRLQKAGVQVVMLTGDSPRTAQAVAKQVGITEVFAEVKPDEKADKVKELQAEGLKVGMVGDGINDAPALTQANVGFAIGTGTDIAIESADLTLMRGSLHGVADAMLISRATVKNIWQNLFGAFVYNTLGIPLAAGVLFPLTGWLLSPTYAAAAMALSSVTVVSNANRLRLVKLDG</sequence>
<keyword evidence="12" id="KW-0187">Copper transport</keyword>
<dbReference type="InterPro" id="IPR001757">
    <property type="entry name" value="P_typ_ATPase"/>
</dbReference>
<keyword evidence="8 23" id="KW-0812">Transmembrane</keyword>
<evidence type="ECO:0000256" key="7">
    <source>
        <dbReference type="ARBA" id="ARBA00022553"/>
    </source>
</evidence>
<name>A0ABQ5ZYL9_9GAMM</name>
<dbReference type="Gene3D" id="2.70.150.10">
    <property type="entry name" value="Calcium-transporting ATPase, cytoplasmic transduction domain A"/>
    <property type="match status" value="1"/>
</dbReference>
<keyword evidence="13 23" id="KW-0067">ATP-binding</keyword>
<feature type="transmembrane region" description="Helical" evidence="23">
    <location>
        <begin position="367"/>
        <end position="390"/>
    </location>
</feature>
<keyword evidence="17" id="KW-0186">Copper</keyword>
<comment type="subcellular location">
    <subcellularLocation>
        <location evidence="1">Cell membrane</location>
        <topology evidence="1">Multi-pass membrane protein</topology>
    </subcellularLocation>
</comment>
<dbReference type="NCBIfam" id="TIGR01494">
    <property type="entry name" value="ATPase_P-type"/>
    <property type="match status" value="2"/>
</dbReference>
<evidence type="ECO:0000256" key="10">
    <source>
        <dbReference type="ARBA" id="ARBA00022737"/>
    </source>
</evidence>
<dbReference type="Gene3D" id="3.40.50.1000">
    <property type="entry name" value="HAD superfamily/HAD-like"/>
    <property type="match status" value="1"/>
</dbReference>
<keyword evidence="14" id="KW-0460">Magnesium</keyword>
<feature type="transmembrane region" description="Helical" evidence="23">
    <location>
        <begin position="716"/>
        <end position="734"/>
    </location>
</feature>
<evidence type="ECO:0000256" key="4">
    <source>
        <dbReference type="ARBA" id="ARBA00015102"/>
    </source>
</evidence>
<keyword evidence="11 23" id="KW-0547">Nucleotide-binding</keyword>
<dbReference type="PROSITE" id="PS00154">
    <property type="entry name" value="ATPASE_E1_E2"/>
    <property type="match status" value="1"/>
</dbReference>
<dbReference type="InterPro" id="IPR023298">
    <property type="entry name" value="ATPase_P-typ_TM_dom_sf"/>
</dbReference>
<dbReference type="InterPro" id="IPR044492">
    <property type="entry name" value="P_typ_ATPase_HD_dom"/>
</dbReference>
<evidence type="ECO:0000313" key="26">
    <source>
        <dbReference type="Proteomes" id="UP001156682"/>
    </source>
</evidence>
<feature type="domain" description="HMA" evidence="24">
    <location>
        <begin position="3"/>
        <end position="66"/>
    </location>
</feature>
<dbReference type="PROSITE" id="PS01047">
    <property type="entry name" value="HMA_1"/>
    <property type="match status" value="1"/>
</dbReference>
<dbReference type="Pfam" id="PF00702">
    <property type="entry name" value="Hydrolase"/>
    <property type="match status" value="1"/>
</dbReference>
<dbReference type="InterPro" id="IPR018303">
    <property type="entry name" value="ATPase_P-typ_P_site"/>
</dbReference>
<feature type="transmembrane region" description="Helical" evidence="23">
    <location>
        <begin position="187"/>
        <end position="204"/>
    </location>
</feature>
<evidence type="ECO:0000256" key="11">
    <source>
        <dbReference type="ARBA" id="ARBA00022741"/>
    </source>
</evidence>
<dbReference type="Pfam" id="PF00122">
    <property type="entry name" value="E1-E2_ATPase"/>
    <property type="match status" value="1"/>
</dbReference>
<dbReference type="Proteomes" id="UP001156682">
    <property type="component" value="Unassembled WGS sequence"/>
</dbReference>
<comment type="similarity">
    <text evidence="2 23">Belongs to the cation transport ATPase (P-type) (TC 3.A.3) family. Type IB subfamily.</text>
</comment>
<dbReference type="PANTHER" id="PTHR43520:SF6">
    <property type="entry name" value="COPPER-EXPORTING P-TYPE ATPASE"/>
    <property type="match status" value="1"/>
</dbReference>
<dbReference type="SUPFAM" id="SSF81665">
    <property type="entry name" value="Calcium ATPase, transmembrane domain M"/>
    <property type="match status" value="1"/>
</dbReference>
<feature type="transmembrane region" description="Helical" evidence="23">
    <location>
        <begin position="119"/>
        <end position="145"/>
    </location>
</feature>
<keyword evidence="16 23" id="KW-1133">Transmembrane helix</keyword>
<dbReference type="CDD" id="cd00371">
    <property type="entry name" value="HMA"/>
    <property type="match status" value="1"/>
</dbReference>
<feature type="transmembrane region" description="Helical" evidence="23">
    <location>
        <begin position="687"/>
        <end position="710"/>
    </location>
</feature>
<dbReference type="PROSITE" id="PS50846">
    <property type="entry name" value="HMA_2"/>
    <property type="match status" value="1"/>
</dbReference>
<keyword evidence="7" id="KW-0597">Phosphoprotein</keyword>
<dbReference type="InterPro" id="IPR023214">
    <property type="entry name" value="HAD_sf"/>
</dbReference>
<evidence type="ECO:0000256" key="21">
    <source>
        <dbReference type="ARBA" id="ARBA00033239"/>
    </source>
</evidence>
<evidence type="ECO:0000256" key="22">
    <source>
        <dbReference type="ARBA" id="ARBA00049289"/>
    </source>
</evidence>